<feature type="transmembrane region" description="Helical" evidence="10">
    <location>
        <begin position="1349"/>
        <end position="1372"/>
    </location>
</feature>
<evidence type="ECO:0000256" key="8">
    <source>
        <dbReference type="ARBA" id="ARBA00023136"/>
    </source>
</evidence>
<evidence type="ECO:0000313" key="13">
    <source>
        <dbReference type="Proteomes" id="UP000016932"/>
    </source>
</evidence>
<dbReference type="eggNOG" id="KOG0065">
    <property type="taxonomic scope" value="Eukaryota"/>
</dbReference>
<dbReference type="PANTHER" id="PTHR19241">
    <property type="entry name" value="ATP-BINDING CASSETTE TRANSPORTER"/>
    <property type="match status" value="1"/>
</dbReference>
<protein>
    <submittedName>
        <fullName evidence="12">ABC transporter, PDR-type</fullName>
    </submittedName>
</protein>
<name>M3AT94_PSEFD</name>
<feature type="domain" description="ABC transporter" evidence="11">
    <location>
        <begin position="766"/>
        <end position="1005"/>
    </location>
</feature>
<dbReference type="OrthoDB" id="245989at2759"/>
<reference evidence="12 13" key="1">
    <citation type="journal article" date="2012" name="PLoS Pathog.">
        <title>Diverse lifestyles and strategies of plant pathogenesis encoded in the genomes of eighteen Dothideomycetes fungi.</title>
        <authorList>
            <person name="Ohm R.A."/>
            <person name="Feau N."/>
            <person name="Henrissat B."/>
            <person name="Schoch C.L."/>
            <person name="Horwitz B.A."/>
            <person name="Barry K.W."/>
            <person name="Condon B.J."/>
            <person name="Copeland A.C."/>
            <person name="Dhillon B."/>
            <person name="Glaser F."/>
            <person name="Hesse C.N."/>
            <person name="Kosti I."/>
            <person name="LaButti K."/>
            <person name="Lindquist E.A."/>
            <person name="Lucas S."/>
            <person name="Salamov A.A."/>
            <person name="Bradshaw R.E."/>
            <person name="Ciuffetti L."/>
            <person name="Hamelin R.C."/>
            <person name="Kema G.H.J."/>
            <person name="Lawrence C."/>
            <person name="Scott J.A."/>
            <person name="Spatafora J.W."/>
            <person name="Turgeon B.G."/>
            <person name="de Wit P.J.G.M."/>
            <person name="Zhong S."/>
            <person name="Goodwin S.B."/>
            <person name="Grigoriev I.V."/>
        </authorList>
    </citation>
    <scope>NUCLEOTIDE SEQUENCE [LARGE SCALE GENOMIC DNA]</scope>
    <source>
        <strain evidence="12 13">CIRAD86</strain>
    </source>
</reference>
<feature type="transmembrane region" description="Helical" evidence="10">
    <location>
        <begin position="1090"/>
        <end position="1111"/>
    </location>
</feature>
<organism evidence="12 13">
    <name type="scientific">Pseudocercospora fijiensis (strain CIRAD86)</name>
    <name type="common">Black leaf streak disease fungus</name>
    <name type="synonym">Mycosphaerella fijiensis</name>
    <dbReference type="NCBI Taxonomy" id="383855"/>
    <lineage>
        <taxon>Eukaryota</taxon>
        <taxon>Fungi</taxon>
        <taxon>Dikarya</taxon>
        <taxon>Ascomycota</taxon>
        <taxon>Pezizomycotina</taxon>
        <taxon>Dothideomycetes</taxon>
        <taxon>Dothideomycetidae</taxon>
        <taxon>Mycosphaerellales</taxon>
        <taxon>Mycosphaerellaceae</taxon>
        <taxon>Pseudocercospora</taxon>
    </lineage>
</organism>
<sequence length="1404" mass="155708">MEQTKSIASEQLSASSTGKDESSSSLQVGATPTEEWESRQERSVDVFLNALPQGQHSANVSASGVVFRDLYVARSVQQCTAPHTFASAALGDILSRILKCLRASGTKATCTPHPVIRNFTGVVGNGEMMLVLGRAGSGCSTFLKAISHRQDQDTSATGHVSCAGRSSYCPEDDQHFPALTVRQTLEFALRSSFPTETTRQIGSLANALLEIFGMELSSDTLIGNTLKRGISGGERKRVSVMEALSLQSPISAWDNITCGLDANAALRLIRCLRLITHKTNRSAVIALNQAGDEIYHLFDKVLVIHGGRMLYQGPTGDARQYFQSLGYRIKTNQPMAEFLTNLISSGNSVHNCGRTAEDLEQIFRDSKANELVLAEVKRQEVKLEALHGSAGDDSSQTHIHHRSFVPNYRQQVINCVRREFWLKSGDWRRQVLKYLLAIADALVVASLYYDIPESTAGLLSRSGATLFAALLLIWVQLCEVDETLSSRAFLERHRQYGLYRPSAAMLARFVVDWIMIPTLVVPLVIIIYFMANFALNAGKFFAFLAFVWILTLCVTALFRLLAISSASPDNAVRFAGVAHNVLLMFAGYTITKSRLMADRPWIGWIAYINPLAYGFEGMLSSQLHDDRIPCAPEHLVPYENGSGISPQTCSIPGTGRGNTDVRGHEYLSKVFQYNFAHLWRNFALIVVLTGVYLFGTWVASEKMWRIHQPARQRVVVQTGQDRRRIADEDTGDVEKNLNDHSGASDSGTTETMNESPPSLGAAHDLFAWKSINYTVKDGVSSRQVLVDINGYVARGVLMALVGPSGSGKTSLLHALSGQQAANSVVTGIATMSGKTAARDFRRSIGLVAQVSILEETATVREALEFSAILRQDPSFSKIEKLQYVAHLLSVLGLQGIANTIIGSLSYAERKLVDIGYELVARPSLVMMDEPISGLDAQAALSIIRLLRRLCDSGMKIICSIHQPSTEILRHFDTLFALDLSGRCVYSGSALDLRQYLATRGVLCTDDAHGIALIIDSSMRSSTGEGWAEEWSNSDEIRALSATIQVIQHDKPSSISEKRRSFAPHAAPLALQVRLLTTRLLLQYWREPSYWYTWISVSLTSGLINGLCFWQVGNTLASLQDRMFSVFLIILLPPIIVNTVKVRFYQNLLLWTTRELPSGTYDFTALCAACILAEIPMATVSALLYFLSWYLPSGISHQFSTGCYVFAMTLFYFWFLFSWAQWICMLLPDIEMVSNALPFFFAVTGLCNGVVRPFSQLPSVWSRWLYWVNPMTWWIGGILSTILGNLHIECTESELIHFDPPANTTCGQYISNADPGYVLAPDATSNCMYCPFATGTGYFTSLGFHRQRKWLSLGLFASFVVTNWLLFFFLTGMRHSKRLHHKRETTIRRMKEIANALVSLNRKSA</sequence>
<dbReference type="GO" id="GO:0016887">
    <property type="term" value="F:ATP hydrolysis activity"/>
    <property type="evidence" value="ECO:0007669"/>
    <property type="project" value="InterPro"/>
</dbReference>
<dbReference type="SMART" id="SM00382">
    <property type="entry name" value="AAA"/>
    <property type="match status" value="2"/>
</dbReference>
<dbReference type="GO" id="GO:0016020">
    <property type="term" value="C:membrane"/>
    <property type="evidence" value="ECO:0007669"/>
    <property type="project" value="UniProtKB-SubCell"/>
</dbReference>
<feature type="transmembrane region" description="Helical" evidence="10">
    <location>
        <begin position="1123"/>
        <end position="1142"/>
    </location>
</feature>
<dbReference type="InterPro" id="IPR010929">
    <property type="entry name" value="PDR_CDR_ABC"/>
</dbReference>
<keyword evidence="13" id="KW-1185">Reference proteome</keyword>
<dbReference type="VEuPathDB" id="FungiDB:MYCFIDRAFT_141893"/>
<dbReference type="Gene3D" id="3.40.50.300">
    <property type="entry name" value="P-loop containing nucleotide triphosphate hydrolases"/>
    <property type="match status" value="2"/>
</dbReference>
<evidence type="ECO:0000259" key="11">
    <source>
        <dbReference type="PROSITE" id="PS50893"/>
    </source>
</evidence>
<dbReference type="EMBL" id="KB446561">
    <property type="protein sequence ID" value="EME80697.1"/>
    <property type="molecule type" value="Genomic_DNA"/>
</dbReference>
<dbReference type="GO" id="GO:0005524">
    <property type="term" value="F:ATP binding"/>
    <property type="evidence" value="ECO:0007669"/>
    <property type="project" value="UniProtKB-KW"/>
</dbReference>
<dbReference type="GO" id="GO:0140359">
    <property type="term" value="F:ABC-type transporter activity"/>
    <property type="evidence" value="ECO:0007669"/>
    <property type="project" value="InterPro"/>
</dbReference>
<feature type="transmembrane region" description="Helical" evidence="10">
    <location>
        <begin position="678"/>
        <end position="699"/>
    </location>
</feature>
<feature type="compositionally biased region" description="Polar residues" evidence="9">
    <location>
        <begin position="1"/>
        <end position="30"/>
    </location>
</feature>
<dbReference type="Proteomes" id="UP000016932">
    <property type="component" value="Unassembled WGS sequence"/>
</dbReference>
<dbReference type="SUPFAM" id="SSF52540">
    <property type="entry name" value="P-loop containing nucleoside triphosphate hydrolases"/>
    <property type="match status" value="2"/>
</dbReference>
<comment type="subcellular location">
    <subcellularLocation>
        <location evidence="1">Membrane</location>
        <topology evidence="1">Multi-pass membrane protein</topology>
    </subcellularLocation>
</comment>
<comment type="similarity">
    <text evidence="2">Belongs to the ABC transporter superfamily. ABCG family. PDR (TC 3.A.1.205) subfamily.</text>
</comment>
<dbReference type="HOGENOM" id="CLU_000604_35_0_1"/>
<dbReference type="InterPro" id="IPR003593">
    <property type="entry name" value="AAA+_ATPase"/>
</dbReference>
<gene>
    <name evidence="12" type="primary">Atr3</name>
    <name evidence="12" type="ORF">MYCFIDRAFT_141893</name>
</gene>
<feature type="domain" description="ABC transporter" evidence="11">
    <location>
        <begin position="101"/>
        <end position="331"/>
    </location>
</feature>
<evidence type="ECO:0000313" key="12">
    <source>
        <dbReference type="EMBL" id="EME80697.1"/>
    </source>
</evidence>
<evidence type="ECO:0000256" key="3">
    <source>
        <dbReference type="ARBA" id="ARBA00022448"/>
    </source>
</evidence>
<feature type="compositionally biased region" description="Basic and acidic residues" evidence="9">
    <location>
        <begin position="720"/>
        <end position="738"/>
    </location>
</feature>
<keyword evidence="3" id="KW-0813">Transport</keyword>
<evidence type="ECO:0000256" key="9">
    <source>
        <dbReference type="SAM" id="MobiDB-lite"/>
    </source>
</evidence>
<evidence type="ECO:0000256" key="7">
    <source>
        <dbReference type="ARBA" id="ARBA00022989"/>
    </source>
</evidence>
<dbReference type="KEGG" id="pfj:MYCFIDRAFT_141893"/>
<proteinExistence type="inferred from homology"/>
<feature type="transmembrane region" description="Helical" evidence="10">
    <location>
        <begin position="1198"/>
        <end position="1219"/>
    </location>
</feature>
<dbReference type="GeneID" id="19331199"/>
<dbReference type="InterPro" id="IPR003439">
    <property type="entry name" value="ABC_transporter-like_ATP-bd"/>
</dbReference>
<keyword evidence="5" id="KW-0547">Nucleotide-binding</keyword>
<feature type="region of interest" description="Disordered" evidence="9">
    <location>
        <begin position="1"/>
        <end position="39"/>
    </location>
</feature>
<feature type="transmembrane region" description="Helical" evidence="10">
    <location>
        <begin position="1162"/>
        <end position="1186"/>
    </location>
</feature>
<evidence type="ECO:0000256" key="6">
    <source>
        <dbReference type="ARBA" id="ARBA00022840"/>
    </source>
</evidence>
<feature type="compositionally biased region" description="Polar residues" evidence="9">
    <location>
        <begin position="739"/>
        <end position="756"/>
    </location>
</feature>
<feature type="transmembrane region" description="Helical" evidence="10">
    <location>
        <begin position="1231"/>
        <end position="1251"/>
    </location>
</feature>
<dbReference type="Pfam" id="PF00005">
    <property type="entry name" value="ABC_tran"/>
    <property type="match status" value="2"/>
</dbReference>
<feature type="region of interest" description="Disordered" evidence="9">
    <location>
        <begin position="718"/>
        <end position="757"/>
    </location>
</feature>
<feature type="transmembrane region" description="Helical" evidence="10">
    <location>
        <begin position="1263"/>
        <end position="1287"/>
    </location>
</feature>
<evidence type="ECO:0000256" key="4">
    <source>
        <dbReference type="ARBA" id="ARBA00022692"/>
    </source>
</evidence>
<feature type="transmembrane region" description="Helical" evidence="10">
    <location>
        <begin position="505"/>
        <end position="529"/>
    </location>
</feature>
<dbReference type="RefSeq" id="XP_007929579.1">
    <property type="nucleotide sequence ID" value="XM_007931388.1"/>
</dbReference>
<evidence type="ECO:0000256" key="1">
    <source>
        <dbReference type="ARBA" id="ARBA00004141"/>
    </source>
</evidence>
<dbReference type="InterPro" id="IPR027417">
    <property type="entry name" value="P-loop_NTPase"/>
</dbReference>
<keyword evidence="6" id="KW-0067">ATP-binding</keyword>
<evidence type="ECO:0000256" key="10">
    <source>
        <dbReference type="SAM" id="Phobius"/>
    </source>
</evidence>
<keyword evidence="7 10" id="KW-1133">Transmembrane helix</keyword>
<keyword evidence="8 10" id="KW-0472">Membrane</keyword>
<dbReference type="InterPro" id="IPR013525">
    <property type="entry name" value="ABC2_TM"/>
</dbReference>
<dbReference type="Pfam" id="PF06422">
    <property type="entry name" value="PDR_CDR"/>
    <property type="match status" value="1"/>
</dbReference>
<evidence type="ECO:0000256" key="2">
    <source>
        <dbReference type="ARBA" id="ARBA00006012"/>
    </source>
</evidence>
<evidence type="ECO:0000256" key="5">
    <source>
        <dbReference type="ARBA" id="ARBA00022741"/>
    </source>
</evidence>
<feature type="transmembrane region" description="Helical" evidence="10">
    <location>
        <begin position="541"/>
        <end position="562"/>
    </location>
</feature>
<dbReference type="Pfam" id="PF01061">
    <property type="entry name" value="ABC2_membrane"/>
    <property type="match status" value="2"/>
</dbReference>
<dbReference type="PROSITE" id="PS50893">
    <property type="entry name" value="ABC_TRANSPORTER_2"/>
    <property type="match status" value="2"/>
</dbReference>
<feature type="transmembrane region" description="Helical" evidence="10">
    <location>
        <begin position="574"/>
        <end position="591"/>
    </location>
</feature>
<accession>M3AT94</accession>
<keyword evidence="4 10" id="KW-0812">Transmembrane</keyword>